<dbReference type="KEGG" id="pfo:Pfl01_2463"/>
<gene>
    <name evidence="1" type="ordered locus">Pfl01_2463</name>
</gene>
<reference evidence="1 2" key="1">
    <citation type="journal article" date="2009" name="Genome Biol.">
        <title>Genomic and genetic analyses of diversity and plant interactions of Pseudomonas fluorescens.</title>
        <authorList>
            <person name="Silby M.W."/>
            <person name="Cerdeno-Tarraga A.M."/>
            <person name="Vernikos G.S."/>
            <person name="Giddens S.R."/>
            <person name="Jackson R.W."/>
            <person name="Preston G.M."/>
            <person name="Zhang X.X."/>
            <person name="Moon C.D."/>
            <person name="Gehrig S.M."/>
            <person name="Godfrey S.A."/>
            <person name="Knight C.G."/>
            <person name="Malone J.G."/>
            <person name="Robinson Z."/>
            <person name="Spiers A.J."/>
            <person name="Harris S."/>
            <person name="Challis G.L."/>
            <person name="Yaxley A.M."/>
            <person name="Harris D."/>
            <person name="Seeger K."/>
            <person name="Murphy L."/>
            <person name="Rutter S."/>
            <person name="Squares R."/>
            <person name="Quail M.A."/>
            <person name="Saunders E."/>
            <person name="Mavromatis K."/>
            <person name="Brettin T.S."/>
            <person name="Bentley S.D."/>
            <person name="Hothersall J."/>
            <person name="Stephens E."/>
            <person name="Thomas C.M."/>
            <person name="Parkhill J."/>
            <person name="Levy S.B."/>
            <person name="Rainey P.B."/>
            <person name="Thomson N.R."/>
        </authorList>
    </citation>
    <scope>NUCLEOTIDE SEQUENCE [LARGE SCALE GENOMIC DNA]</scope>
    <source>
        <strain evidence="1 2">Pf0-1</strain>
    </source>
</reference>
<sequence length="196" mass="22240">MTGEILKSFMRFRTGPVTLISGWILNEARSNAQAMRNGETAPLSLLRRTQMAISRVTETTDKTALVKAEVYRWYNLFFPWSRGVASQSEDAIKPLYDALANDFRVVLTDGQIMDRENYWERLWGLHGKRAGSPESHIINLSITPLPGDFFLTVFDLVKNGITKKKVDSALMRLDPDSPSGISWIYVHESEHETSFA</sequence>
<name>Q3KDF1_PSEPF</name>
<accession>Q3KDF1</accession>
<dbReference type="Proteomes" id="UP000002704">
    <property type="component" value="Chromosome"/>
</dbReference>
<dbReference type="InterPro" id="IPR032710">
    <property type="entry name" value="NTF2-like_dom_sf"/>
</dbReference>
<proteinExistence type="predicted"/>
<organism evidence="1 2">
    <name type="scientific">Pseudomonas fluorescens (strain Pf0-1)</name>
    <dbReference type="NCBI Taxonomy" id="205922"/>
    <lineage>
        <taxon>Bacteria</taxon>
        <taxon>Pseudomonadati</taxon>
        <taxon>Pseudomonadota</taxon>
        <taxon>Gammaproteobacteria</taxon>
        <taxon>Pseudomonadales</taxon>
        <taxon>Pseudomonadaceae</taxon>
        <taxon>Pseudomonas</taxon>
    </lineage>
</organism>
<dbReference type="SUPFAM" id="SSF54427">
    <property type="entry name" value="NTF2-like"/>
    <property type="match status" value="1"/>
</dbReference>
<evidence type="ECO:0000313" key="2">
    <source>
        <dbReference type="Proteomes" id="UP000002704"/>
    </source>
</evidence>
<dbReference type="Gene3D" id="3.10.450.50">
    <property type="match status" value="1"/>
</dbReference>
<evidence type="ECO:0000313" key="1">
    <source>
        <dbReference type="EMBL" id="ABA74204.1"/>
    </source>
</evidence>
<dbReference type="EMBL" id="CP000094">
    <property type="protein sequence ID" value="ABA74204.1"/>
    <property type="molecule type" value="Genomic_DNA"/>
</dbReference>
<dbReference type="AlphaFoldDB" id="Q3KDF1"/>
<dbReference type="HOGENOM" id="CLU_120001_0_0_6"/>
<protein>
    <submittedName>
        <fullName evidence="1">Uncharacterized protein</fullName>
    </submittedName>
</protein>